<name>A0ABD6EKC6_9BILA</name>
<evidence type="ECO:0000313" key="2">
    <source>
        <dbReference type="EMBL" id="MFH4980005.1"/>
    </source>
</evidence>
<feature type="compositionally biased region" description="Basic residues" evidence="1">
    <location>
        <begin position="37"/>
        <end position="56"/>
    </location>
</feature>
<dbReference type="AlphaFoldDB" id="A0ABD6EKC6"/>
<evidence type="ECO:0000313" key="3">
    <source>
        <dbReference type="Proteomes" id="UP001608902"/>
    </source>
</evidence>
<dbReference type="EMBL" id="JBGFUD010004923">
    <property type="protein sequence ID" value="MFH4980005.1"/>
    <property type="molecule type" value="Genomic_DNA"/>
</dbReference>
<feature type="region of interest" description="Disordered" evidence="1">
    <location>
        <begin position="28"/>
        <end position="61"/>
    </location>
</feature>
<dbReference type="Proteomes" id="UP001608902">
    <property type="component" value="Unassembled WGS sequence"/>
</dbReference>
<gene>
    <name evidence="2" type="ORF">AB6A40_006714</name>
</gene>
<protein>
    <recommendedName>
        <fullName evidence="4">C2H2-type domain-containing protein</fullName>
    </recommendedName>
</protein>
<evidence type="ECO:0000256" key="1">
    <source>
        <dbReference type="SAM" id="MobiDB-lite"/>
    </source>
</evidence>
<sequence length="420" mass="47882">MRSSQLGSSRKKESCSLSIFQRVRSESRHNGALVEKRLKHKSSTRQRRRPPPRKCSRINDTSDGIVQEACNSRHVALNQLNDVGRANHKRQRRASGTENVLCFSQVISPSSSCSSNSSHIIKAHTENVKKSTQCSIRPRVFGNNMSEEISSSRLLPSPWFPIRYEFCEAESNNQIISSVEAISSNTTMDQKRMRLDGNLEILWEGRLPKKHRKMALGSLYFSCFFCHSMFSSFNELMTHLRSTYDNLDFTYTEGIGSCPICKTKRKAITILVKTKVLHASNHFSKHSLVPVKSVQVSRAALIQNEIFDVSPDCSSSRNSVSAASCFSGRDSKDSICSSGPMPLPFNTPVYVRAEPSPFPNMYHVAPRSDWRKRFRRRAMEDFVDISTDEKNFFNLWNDFLDRNENRCISLGRIYEVTVRL</sequence>
<keyword evidence="3" id="KW-1185">Reference proteome</keyword>
<comment type="caution">
    <text evidence="2">The sequence shown here is derived from an EMBL/GenBank/DDBJ whole genome shotgun (WGS) entry which is preliminary data.</text>
</comment>
<organism evidence="2 3">
    <name type="scientific">Gnathostoma spinigerum</name>
    <dbReference type="NCBI Taxonomy" id="75299"/>
    <lineage>
        <taxon>Eukaryota</taxon>
        <taxon>Metazoa</taxon>
        <taxon>Ecdysozoa</taxon>
        <taxon>Nematoda</taxon>
        <taxon>Chromadorea</taxon>
        <taxon>Rhabditida</taxon>
        <taxon>Spirurina</taxon>
        <taxon>Gnathostomatomorpha</taxon>
        <taxon>Gnathostomatoidea</taxon>
        <taxon>Gnathostomatidae</taxon>
        <taxon>Gnathostoma</taxon>
    </lineage>
</organism>
<proteinExistence type="predicted"/>
<evidence type="ECO:0008006" key="4">
    <source>
        <dbReference type="Google" id="ProtNLM"/>
    </source>
</evidence>
<reference evidence="2 3" key="1">
    <citation type="submission" date="2024-08" db="EMBL/GenBank/DDBJ databases">
        <title>Gnathostoma spinigerum genome.</title>
        <authorList>
            <person name="Gonzalez-Bertolin B."/>
            <person name="Monzon S."/>
            <person name="Zaballos A."/>
            <person name="Jimenez P."/>
            <person name="Dekumyoy P."/>
            <person name="Varona S."/>
            <person name="Cuesta I."/>
            <person name="Sumanam S."/>
            <person name="Adisakwattana P."/>
            <person name="Gasser R.B."/>
            <person name="Hernandez-Gonzalez A."/>
            <person name="Young N.D."/>
            <person name="Perteguer M.J."/>
        </authorList>
    </citation>
    <scope>NUCLEOTIDE SEQUENCE [LARGE SCALE GENOMIC DNA]</scope>
    <source>
        <strain evidence="2">AL3</strain>
        <tissue evidence="2">Liver</tissue>
    </source>
</reference>
<accession>A0ABD6EKC6</accession>